<evidence type="ECO:0000259" key="2">
    <source>
        <dbReference type="Pfam" id="PF01551"/>
    </source>
</evidence>
<evidence type="ECO:0000256" key="1">
    <source>
        <dbReference type="SAM" id="SignalP"/>
    </source>
</evidence>
<feature type="signal peptide" evidence="1">
    <location>
        <begin position="1"/>
        <end position="27"/>
    </location>
</feature>
<dbReference type="PANTHER" id="PTHR21666">
    <property type="entry name" value="PEPTIDASE-RELATED"/>
    <property type="match status" value="1"/>
</dbReference>
<name>A0ABT1PYQ8_9ACTN</name>
<protein>
    <submittedName>
        <fullName evidence="3">M23 family metallopeptidase</fullName>
    </submittedName>
</protein>
<feature type="chain" id="PRO_5046820769" evidence="1">
    <location>
        <begin position="28"/>
        <end position="180"/>
    </location>
</feature>
<accession>A0ABT1PYQ8</accession>
<dbReference type="InterPro" id="IPR011055">
    <property type="entry name" value="Dup_hybrid_motif"/>
</dbReference>
<dbReference type="InterPro" id="IPR050570">
    <property type="entry name" value="Cell_wall_metabolism_enzyme"/>
</dbReference>
<sequence>MNGRIRILGVAATAITLLLGAAPASTAATGDQLTAVPQQAAGSGLWLAPTEDAYRVSLPYGVSGGWMSGHHTGIDLAVPSGTPVYSVGSGTVVFAGYSGDYGNAVTIHMRDGYYTLYAHLSRIRVRRGQRVTADTRIGYSGATGRASGPHLHFEVRARRGYGSDVNPVSYLARHGVDLLD</sequence>
<comment type="caution">
    <text evidence="3">The sequence shown here is derived from an EMBL/GenBank/DDBJ whole genome shotgun (WGS) entry which is preliminary data.</text>
</comment>
<dbReference type="CDD" id="cd12797">
    <property type="entry name" value="M23_peptidase"/>
    <property type="match status" value="1"/>
</dbReference>
<keyword evidence="4" id="KW-1185">Reference proteome</keyword>
<dbReference type="Proteomes" id="UP001057702">
    <property type="component" value="Unassembled WGS sequence"/>
</dbReference>
<dbReference type="SUPFAM" id="SSF51261">
    <property type="entry name" value="Duplicated hybrid motif"/>
    <property type="match status" value="1"/>
</dbReference>
<evidence type="ECO:0000313" key="3">
    <source>
        <dbReference type="EMBL" id="MCQ4082811.1"/>
    </source>
</evidence>
<organism evidence="3 4">
    <name type="scientific">Streptomyces humicola</name>
    <dbReference type="NCBI Taxonomy" id="2953240"/>
    <lineage>
        <taxon>Bacteria</taxon>
        <taxon>Bacillati</taxon>
        <taxon>Actinomycetota</taxon>
        <taxon>Actinomycetes</taxon>
        <taxon>Kitasatosporales</taxon>
        <taxon>Streptomycetaceae</taxon>
        <taxon>Streptomyces</taxon>
    </lineage>
</organism>
<dbReference type="Pfam" id="PF01551">
    <property type="entry name" value="Peptidase_M23"/>
    <property type="match status" value="1"/>
</dbReference>
<keyword evidence="1" id="KW-0732">Signal</keyword>
<proteinExistence type="predicted"/>
<reference evidence="3" key="1">
    <citation type="submission" date="2022-06" db="EMBL/GenBank/DDBJ databases">
        <title>Draft genome sequence of Streptomyces sp. RB6PN25 isolated from peat swamp forest in Thailand.</title>
        <authorList>
            <person name="Duangmal K."/>
            <person name="Klaysubun C."/>
        </authorList>
    </citation>
    <scope>NUCLEOTIDE SEQUENCE</scope>
    <source>
        <strain evidence="3">RB6PN25</strain>
    </source>
</reference>
<dbReference type="Gene3D" id="2.70.70.10">
    <property type="entry name" value="Glucose Permease (Domain IIA)"/>
    <property type="match status" value="1"/>
</dbReference>
<evidence type="ECO:0000313" key="4">
    <source>
        <dbReference type="Proteomes" id="UP001057702"/>
    </source>
</evidence>
<gene>
    <name evidence="3" type="ORF">NGB36_19930</name>
</gene>
<dbReference type="InterPro" id="IPR016047">
    <property type="entry name" value="M23ase_b-sheet_dom"/>
</dbReference>
<dbReference type="EMBL" id="JANFNG010000016">
    <property type="protein sequence ID" value="MCQ4082811.1"/>
    <property type="molecule type" value="Genomic_DNA"/>
</dbReference>
<dbReference type="RefSeq" id="WP_255921721.1">
    <property type="nucleotide sequence ID" value="NZ_JANFNG010000016.1"/>
</dbReference>
<dbReference type="PANTHER" id="PTHR21666:SF270">
    <property type="entry name" value="MUREIN HYDROLASE ACTIVATOR ENVC"/>
    <property type="match status" value="1"/>
</dbReference>
<feature type="domain" description="M23ase beta-sheet core" evidence="2">
    <location>
        <begin position="70"/>
        <end position="167"/>
    </location>
</feature>